<sequence>MATARGFFFDDETGELVTYGVNEETGEPMVNNPTVSFFGTPRPIPPMETPNFPEGPMSQTKKFQALKENIIAGSNPISHRMLLFPSVMIFPELFCVLLLILEVYLHVKCHKKNKKLKDQNLYYRSPFHVVTSTFCGACRESELASRIGQMQDKRRNRYDYFRGIAI</sequence>
<keyword evidence="1" id="KW-0812">Transmembrane</keyword>
<name>A0A6J2K1S0_BOMMA</name>
<evidence type="ECO:0000256" key="1">
    <source>
        <dbReference type="SAM" id="Phobius"/>
    </source>
</evidence>
<dbReference type="KEGG" id="bman:114246077"/>
<feature type="transmembrane region" description="Helical" evidence="1">
    <location>
        <begin position="82"/>
        <end position="105"/>
    </location>
</feature>
<reference evidence="3 4" key="1">
    <citation type="submission" date="2025-04" db="UniProtKB">
        <authorList>
            <consortium name="RefSeq"/>
        </authorList>
    </citation>
    <scope>IDENTIFICATION</scope>
    <source>
        <tissue evidence="3 4">Silk gland</tissue>
    </source>
</reference>
<evidence type="ECO:0000313" key="2">
    <source>
        <dbReference type="Proteomes" id="UP000504629"/>
    </source>
</evidence>
<dbReference type="RefSeq" id="XP_028034258.1">
    <property type="nucleotide sequence ID" value="XM_028178457.1"/>
</dbReference>
<proteinExistence type="predicted"/>
<dbReference type="OrthoDB" id="7042322at2759"/>
<gene>
    <name evidence="3 4" type="primary">LOC114246077</name>
</gene>
<dbReference type="GeneID" id="114246077"/>
<protein>
    <submittedName>
        <fullName evidence="3 4">Uncharacterized protein LOC114246077</fullName>
    </submittedName>
</protein>
<keyword evidence="1" id="KW-1133">Transmembrane helix</keyword>
<dbReference type="AlphaFoldDB" id="A0A6J2K1S0"/>
<organism evidence="2 4">
    <name type="scientific">Bombyx mandarina</name>
    <name type="common">Wild silk moth</name>
    <name type="synonym">Wild silkworm</name>
    <dbReference type="NCBI Taxonomy" id="7092"/>
    <lineage>
        <taxon>Eukaryota</taxon>
        <taxon>Metazoa</taxon>
        <taxon>Ecdysozoa</taxon>
        <taxon>Arthropoda</taxon>
        <taxon>Hexapoda</taxon>
        <taxon>Insecta</taxon>
        <taxon>Pterygota</taxon>
        <taxon>Neoptera</taxon>
        <taxon>Endopterygota</taxon>
        <taxon>Lepidoptera</taxon>
        <taxon>Glossata</taxon>
        <taxon>Ditrysia</taxon>
        <taxon>Bombycoidea</taxon>
        <taxon>Bombycidae</taxon>
        <taxon>Bombycinae</taxon>
        <taxon>Bombyx</taxon>
    </lineage>
</organism>
<keyword evidence="1" id="KW-0472">Membrane</keyword>
<evidence type="ECO:0000313" key="4">
    <source>
        <dbReference type="RefSeq" id="XP_028034264.1"/>
    </source>
</evidence>
<keyword evidence="2" id="KW-1185">Reference proteome</keyword>
<evidence type="ECO:0000313" key="3">
    <source>
        <dbReference type="RefSeq" id="XP_028034258.1"/>
    </source>
</evidence>
<accession>A0A6J2K1S0</accession>
<dbReference type="RefSeq" id="XP_028034264.1">
    <property type="nucleotide sequence ID" value="XM_028178463.1"/>
</dbReference>
<dbReference type="Proteomes" id="UP000504629">
    <property type="component" value="Unplaced"/>
</dbReference>